<evidence type="ECO:0000313" key="1">
    <source>
        <dbReference type="EMBL" id="KAJ1900874.1"/>
    </source>
</evidence>
<organism evidence="1 2">
    <name type="scientific">Kickxella alabastrina</name>
    <dbReference type="NCBI Taxonomy" id="61397"/>
    <lineage>
        <taxon>Eukaryota</taxon>
        <taxon>Fungi</taxon>
        <taxon>Fungi incertae sedis</taxon>
        <taxon>Zoopagomycota</taxon>
        <taxon>Kickxellomycotina</taxon>
        <taxon>Kickxellomycetes</taxon>
        <taxon>Kickxellales</taxon>
        <taxon>Kickxellaceae</taxon>
        <taxon>Kickxella</taxon>
    </lineage>
</organism>
<proteinExistence type="predicted"/>
<comment type="caution">
    <text evidence="1">The sequence shown here is derived from an EMBL/GenBank/DDBJ whole genome shotgun (WGS) entry which is preliminary data.</text>
</comment>
<protein>
    <submittedName>
        <fullName evidence="1">Uncharacterized protein</fullName>
    </submittedName>
</protein>
<accession>A0ACC1IUA7</accession>
<gene>
    <name evidence="1" type="ORF">LPJ66_001166</name>
</gene>
<dbReference type="Proteomes" id="UP001150581">
    <property type="component" value="Unassembled WGS sequence"/>
</dbReference>
<name>A0ACC1IUA7_9FUNG</name>
<sequence length="706" mass="74088">MINILIKIVTYLKNKFYPCADSADNDGDVPKSTDEAEMSVAAVNIDMAASTSAEMGVPAEPLSTVTMTLALVPITEPSIVTVPVTEAVAVPVTETVAAPVINAISLPAQLVEVVNALGPVTEAVSAPAPVTEVIAALMPVPIFKAAVSPVPMPVNKAVAAPVIEATAPASMFVFKAAASAPTPVLKQAAIHARVSFTNPPIIHARVSSSKLPNLLKPPNGLATVCDVKPKGDANTLPLLDFPALPPSGVPTPVSSSCSMRTHSASLSTIPFADAWRVASDRCAGGSSNMFDGIFAGLANFTTTSGSTSLNSSWFTVAPTIAPVTILAPEPRRLHKPLFMYVDRPPVMPAMAPPSMPTRVRATAFAQASAQARSKALKSAFVLVNDSTFVPAMDAIIEPAVALAPALDLAFASAQESRKMVNSAFVSANNPAVMPAASSVTAFAPEPYSAAAFGRLFNTEFASLHSSNVRTDIARDIDAGSSAGTKFKHFGDTMFLSANVPAFGPTGTTTTSSSVKPAPAPTSASAYVNYSNPVFAPMNSSGFVPANNLSFTPASILSYTPANSCYFAPASSLAFVPAGHPVIALVAVPAYWQAIVDQCTSAANARLIENAQLFDTWDKQCLMSWVRATGKYVLENMPSECYSLEINSFLCFAQSRIALALAWATRVAYMCALDVWGANVLGPNYLVLQHEYLEAMTPEVFEQWFPY</sequence>
<reference evidence="1" key="1">
    <citation type="submission" date="2022-07" db="EMBL/GenBank/DDBJ databases">
        <title>Phylogenomic reconstructions and comparative analyses of Kickxellomycotina fungi.</title>
        <authorList>
            <person name="Reynolds N.K."/>
            <person name="Stajich J.E."/>
            <person name="Barry K."/>
            <person name="Grigoriev I.V."/>
            <person name="Crous P."/>
            <person name="Smith M.E."/>
        </authorList>
    </citation>
    <scope>NUCLEOTIDE SEQUENCE</scope>
    <source>
        <strain evidence="1">Benny 63K</strain>
    </source>
</reference>
<keyword evidence="2" id="KW-1185">Reference proteome</keyword>
<evidence type="ECO:0000313" key="2">
    <source>
        <dbReference type="Proteomes" id="UP001150581"/>
    </source>
</evidence>
<dbReference type="EMBL" id="JANBPG010000055">
    <property type="protein sequence ID" value="KAJ1900874.1"/>
    <property type="molecule type" value="Genomic_DNA"/>
</dbReference>